<dbReference type="Gene3D" id="3.30.450.200">
    <property type="match status" value="1"/>
</dbReference>
<reference evidence="1" key="2">
    <citation type="submission" date="2020-05" db="UniProtKB">
        <authorList>
            <consortium name="EnsemblMetazoa"/>
        </authorList>
    </citation>
    <scope>IDENTIFICATION</scope>
    <source>
        <strain evidence="1">IAEA</strain>
    </source>
</reference>
<dbReference type="VEuPathDB" id="VectorBase:GPAI025859"/>
<name>A0A1A9ZUX7_GLOPL</name>
<keyword evidence="2" id="KW-1185">Reference proteome</keyword>
<reference evidence="2" key="1">
    <citation type="submission" date="2014-03" db="EMBL/GenBank/DDBJ databases">
        <authorList>
            <person name="Aksoy S."/>
            <person name="Warren W."/>
            <person name="Wilson R.K."/>
        </authorList>
    </citation>
    <scope>NUCLEOTIDE SEQUENCE [LARGE SCALE GENOMIC DNA]</scope>
    <source>
        <strain evidence="2">IAEA</strain>
    </source>
</reference>
<evidence type="ECO:0000313" key="2">
    <source>
        <dbReference type="Proteomes" id="UP000092445"/>
    </source>
</evidence>
<organism evidence="1 2">
    <name type="scientific">Glossina pallidipes</name>
    <name type="common">Tsetse fly</name>
    <dbReference type="NCBI Taxonomy" id="7398"/>
    <lineage>
        <taxon>Eukaryota</taxon>
        <taxon>Metazoa</taxon>
        <taxon>Ecdysozoa</taxon>
        <taxon>Arthropoda</taxon>
        <taxon>Hexapoda</taxon>
        <taxon>Insecta</taxon>
        <taxon>Pterygota</taxon>
        <taxon>Neoptera</taxon>
        <taxon>Endopterygota</taxon>
        <taxon>Diptera</taxon>
        <taxon>Brachycera</taxon>
        <taxon>Muscomorpha</taxon>
        <taxon>Hippoboscoidea</taxon>
        <taxon>Glossinidae</taxon>
        <taxon>Glossina</taxon>
    </lineage>
</organism>
<sequence length="125" mass="14339">MTMSSRNKTDVKKLFEYWCEVTRTHSIEYTNIVNRNDANFMTPFGIITESFPESFRDEKTIADIPAFAFPCDFERISWYKSATFPIHNVTEDQGKSSRRFLLLLASGLYNLGNSNFVNTLSATGD</sequence>
<dbReference type="EnsemblMetazoa" id="GPAI025859-RA">
    <property type="protein sequence ID" value="GPAI025859-PA"/>
    <property type="gene ID" value="GPAI025859"/>
</dbReference>
<proteinExistence type="predicted"/>
<dbReference type="AlphaFoldDB" id="A0A1A9ZUX7"/>
<accession>A0A1A9ZUX7</accession>
<protein>
    <submittedName>
        <fullName evidence="1">Uncharacterized protein</fullName>
    </submittedName>
</protein>
<evidence type="ECO:0000313" key="1">
    <source>
        <dbReference type="EnsemblMetazoa" id="GPAI025859-PA"/>
    </source>
</evidence>
<dbReference type="STRING" id="7398.A0A1A9ZUX7"/>
<dbReference type="Proteomes" id="UP000092445">
    <property type="component" value="Unassembled WGS sequence"/>
</dbReference>